<dbReference type="RefSeq" id="WP_151210386.1">
    <property type="nucleotide sequence ID" value="NZ_BAABZI010000001.1"/>
</dbReference>
<evidence type="ECO:0000313" key="4">
    <source>
        <dbReference type="EMBL" id="MCE9241074.1"/>
    </source>
</evidence>
<dbReference type="PANTHER" id="PTHR11927">
    <property type="entry name" value="GALACTOSIDE 2-L-FUCOSYLTRANSFERASE"/>
    <property type="match status" value="1"/>
</dbReference>
<evidence type="ECO:0000256" key="1">
    <source>
        <dbReference type="ARBA" id="ARBA00022676"/>
    </source>
</evidence>
<evidence type="ECO:0000256" key="2">
    <source>
        <dbReference type="ARBA" id="ARBA00022679"/>
    </source>
</evidence>
<dbReference type="PANTHER" id="PTHR11927:SF9">
    <property type="entry name" value="L-FUCOSYLTRANSFERASE"/>
    <property type="match status" value="1"/>
</dbReference>
<dbReference type="Proteomes" id="UP001200544">
    <property type="component" value="Unassembled WGS sequence"/>
</dbReference>
<sequence>MITIKLWGGMCNQMFQYAFGYVLAKKYGDMLVFDVDFYANQPGHVGKRGVIGKNYYPNLSMLELCTRPTLVKIFENKYISHLIRYHSGGMFLLPGVHFMMERLHKYYKCIPYKVGTNNYYDGYWQTARYFADYSDEIRREFSPNDEVQQKVTCWRKSILAKNCIAVHIRRGDYMNKINQATLHEGNVIGDVEYYLRAIHYMKQHVEYPVFCFFSDDIEWCKETFSKKLPYAVFVENSGKQAAMLDLFSIAECEHGIMSPSTFSWWGNWLRDHRRDSIVIGPKGEYSNEYFMNENWIKM</sequence>
<accession>A0A3E5GY37</accession>
<name>A0A3E5GY37_BACT4</name>
<reference evidence="4" key="2">
    <citation type="submission" date="2021-07" db="EMBL/GenBank/DDBJ databases">
        <title>Comparative genomics of Bacteroides fragilis group isolates reveals species-dependent resistance mechanisms and validates clinical tools for resistance prediction.</title>
        <authorList>
            <person name="Wallace M.J."/>
            <person name="Jean S."/>
            <person name="Wallace M.A."/>
            <person name="Carey-Ann B.D."/>
            <person name="Dantas G."/>
        </authorList>
    </citation>
    <scope>NUCLEOTIDE SEQUENCE</scope>
    <source>
        <strain evidence="4">BJH_160</strain>
    </source>
</reference>
<dbReference type="EMBL" id="WCRS01000002">
    <property type="protein sequence ID" value="KAB4477905.1"/>
    <property type="molecule type" value="Genomic_DNA"/>
</dbReference>
<dbReference type="Proteomes" id="UP000488521">
    <property type="component" value="Unassembled WGS sequence"/>
</dbReference>
<dbReference type="Pfam" id="PF01531">
    <property type="entry name" value="Glyco_transf_11"/>
    <property type="match status" value="1"/>
</dbReference>
<keyword evidence="1 3" id="KW-0328">Glycosyltransferase</keyword>
<dbReference type="InterPro" id="IPR002516">
    <property type="entry name" value="Glyco_trans_11"/>
</dbReference>
<protein>
    <submittedName>
        <fullName evidence="3">Alpha-1,2-fucosyltransferase</fullName>
    </submittedName>
</protein>
<keyword evidence="2 3" id="KW-0808">Transferase</keyword>
<dbReference type="AlphaFoldDB" id="A0A3E5GY37"/>
<gene>
    <name evidence="3" type="ORF">GAN59_02990</name>
    <name evidence="4" type="ORF">K0H07_28550</name>
</gene>
<comment type="caution">
    <text evidence="3">The sequence shown here is derived from an EMBL/GenBank/DDBJ whole genome shotgun (WGS) entry which is preliminary data.</text>
</comment>
<dbReference type="GO" id="GO:0005975">
    <property type="term" value="P:carbohydrate metabolic process"/>
    <property type="evidence" value="ECO:0007669"/>
    <property type="project" value="InterPro"/>
</dbReference>
<organism evidence="3 5">
    <name type="scientific">Bacteroides thetaiotaomicron</name>
    <dbReference type="NCBI Taxonomy" id="818"/>
    <lineage>
        <taxon>Bacteria</taxon>
        <taxon>Pseudomonadati</taxon>
        <taxon>Bacteroidota</taxon>
        <taxon>Bacteroidia</taxon>
        <taxon>Bacteroidales</taxon>
        <taxon>Bacteroidaceae</taxon>
        <taxon>Bacteroides</taxon>
    </lineage>
</organism>
<dbReference type="Gene3D" id="3.40.50.11350">
    <property type="match status" value="1"/>
</dbReference>
<dbReference type="GO" id="GO:0016020">
    <property type="term" value="C:membrane"/>
    <property type="evidence" value="ECO:0007669"/>
    <property type="project" value="InterPro"/>
</dbReference>
<evidence type="ECO:0000313" key="3">
    <source>
        <dbReference type="EMBL" id="KAB4477905.1"/>
    </source>
</evidence>
<reference evidence="3 5" key="1">
    <citation type="journal article" date="2019" name="Nat. Med.">
        <title>A library of human gut bacterial isolates paired with longitudinal multiomics data enables mechanistic microbiome research.</title>
        <authorList>
            <person name="Poyet M."/>
            <person name="Groussin M."/>
            <person name="Gibbons S.M."/>
            <person name="Avila-Pacheco J."/>
            <person name="Jiang X."/>
            <person name="Kearney S.M."/>
            <person name="Perrotta A.R."/>
            <person name="Berdy B."/>
            <person name="Zhao S."/>
            <person name="Lieberman T.D."/>
            <person name="Swanson P.K."/>
            <person name="Smith M."/>
            <person name="Roesemann S."/>
            <person name="Alexander J.E."/>
            <person name="Rich S.A."/>
            <person name="Livny J."/>
            <person name="Vlamakis H."/>
            <person name="Clish C."/>
            <person name="Bullock K."/>
            <person name="Deik A."/>
            <person name="Scott J."/>
            <person name="Pierce K.A."/>
            <person name="Xavier R.J."/>
            <person name="Alm E.J."/>
        </authorList>
    </citation>
    <scope>NUCLEOTIDE SEQUENCE [LARGE SCALE GENOMIC DNA]</scope>
    <source>
        <strain evidence="3 5">BIOML-A156</strain>
    </source>
</reference>
<proteinExistence type="predicted"/>
<evidence type="ECO:0000313" key="5">
    <source>
        <dbReference type="Proteomes" id="UP000488521"/>
    </source>
</evidence>
<dbReference type="EMBL" id="JAHYQA010000042">
    <property type="protein sequence ID" value="MCE9241074.1"/>
    <property type="molecule type" value="Genomic_DNA"/>
</dbReference>
<dbReference type="CDD" id="cd11301">
    <property type="entry name" value="Fut1_Fut2_like"/>
    <property type="match status" value="1"/>
</dbReference>
<dbReference type="GO" id="GO:0008107">
    <property type="term" value="F:galactoside 2-alpha-L-fucosyltransferase activity"/>
    <property type="evidence" value="ECO:0007669"/>
    <property type="project" value="InterPro"/>
</dbReference>